<dbReference type="AlphaFoldDB" id="A0A397P971"/>
<evidence type="ECO:0000313" key="3">
    <source>
        <dbReference type="Proteomes" id="UP000266568"/>
    </source>
</evidence>
<dbReference type="Proteomes" id="UP000266568">
    <property type="component" value="Unassembled WGS sequence"/>
</dbReference>
<dbReference type="Pfam" id="PF02129">
    <property type="entry name" value="Peptidase_S15"/>
    <property type="match status" value="1"/>
</dbReference>
<sequence length="257" mass="28420">MIQIETIGQADFQQDCETRLAAYIAATISCATAPKPPSIMPEVIFPGPEGRLEGRFSPAPRPRAPVAMILHPHPASGGTMNNRMVIELYKTFQRRGFATLRFNFRGVGKSQGTFDNGIGELSDAASALDWVQSFHPEAQTTWIAGVSFGAWIGMQLLMRRPEIRGFISVAPPANMYDFTFLAPCPSSGIIIQGDADEVVTPSAVQKLVDKLRTQKHITIHHDVIPRANHFFEHEMTELMGSVDNYLDMRLDPNSPIK</sequence>
<organism evidence="2 3">
    <name type="scientific">Hephaestia caeni</name>
    <dbReference type="NCBI Taxonomy" id="645617"/>
    <lineage>
        <taxon>Bacteria</taxon>
        <taxon>Pseudomonadati</taxon>
        <taxon>Pseudomonadota</taxon>
        <taxon>Alphaproteobacteria</taxon>
        <taxon>Sphingomonadales</taxon>
        <taxon>Sphingomonadaceae</taxon>
        <taxon>Hephaestia</taxon>
    </lineage>
</organism>
<dbReference type="Gene3D" id="3.40.50.1820">
    <property type="entry name" value="alpha/beta hydrolase"/>
    <property type="match status" value="1"/>
</dbReference>
<evidence type="ECO:0000259" key="1">
    <source>
        <dbReference type="Pfam" id="PF02129"/>
    </source>
</evidence>
<dbReference type="EMBL" id="QXDC01000002">
    <property type="protein sequence ID" value="RIA45612.1"/>
    <property type="molecule type" value="Genomic_DNA"/>
</dbReference>
<protein>
    <recommendedName>
        <fullName evidence="1">Xaa-Pro dipeptidyl-peptidase-like domain-containing protein</fullName>
    </recommendedName>
</protein>
<gene>
    <name evidence="2" type="ORF">DFR49_0133</name>
</gene>
<dbReference type="PANTHER" id="PTHR42103:SF2">
    <property type="entry name" value="AB HYDROLASE-1 DOMAIN-CONTAINING PROTEIN"/>
    <property type="match status" value="1"/>
</dbReference>
<evidence type="ECO:0000313" key="2">
    <source>
        <dbReference type="EMBL" id="RIA45612.1"/>
    </source>
</evidence>
<dbReference type="SUPFAM" id="SSF53474">
    <property type="entry name" value="alpha/beta-Hydrolases"/>
    <property type="match status" value="1"/>
</dbReference>
<comment type="caution">
    <text evidence="2">The sequence shown here is derived from an EMBL/GenBank/DDBJ whole genome shotgun (WGS) entry which is preliminary data.</text>
</comment>
<dbReference type="InterPro" id="IPR029058">
    <property type="entry name" value="AB_hydrolase_fold"/>
</dbReference>
<dbReference type="GO" id="GO:0016787">
    <property type="term" value="F:hydrolase activity"/>
    <property type="evidence" value="ECO:0007669"/>
    <property type="project" value="InterPro"/>
</dbReference>
<proteinExistence type="predicted"/>
<name>A0A397P971_9SPHN</name>
<dbReference type="PANTHER" id="PTHR42103">
    <property type="entry name" value="ALPHA/BETA-HYDROLASES SUPERFAMILY PROTEIN"/>
    <property type="match status" value="1"/>
</dbReference>
<feature type="domain" description="Xaa-Pro dipeptidyl-peptidase-like" evidence="1">
    <location>
        <begin position="61"/>
        <end position="177"/>
    </location>
</feature>
<accession>A0A397P971</accession>
<keyword evidence="3" id="KW-1185">Reference proteome</keyword>
<reference evidence="2 3" key="1">
    <citation type="submission" date="2018-08" db="EMBL/GenBank/DDBJ databases">
        <title>Genomic Encyclopedia of Type Strains, Phase IV (KMG-IV): sequencing the most valuable type-strain genomes for metagenomic binning, comparative biology and taxonomic classification.</title>
        <authorList>
            <person name="Goeker M."/>
        </authorList>
    </citation>
    <scope>NUCLEOTIDE SEQUENCE [LARGE SCALE GENOMIC DNA]</scope>
    <source>
        <strain evidence="2 3">DSM 25527</strain>
    </source>
</reference>
<dbReference type="InterPro" id="IPR000383">
    <property type="entry name" value="Xaa-Pro-like_dom"/>
</dbReference>